<accession>A0A8J4XGE2</accession>
<comment type="caution">
    <text evidence="2">The sequence shown here is derived from an EMBL/GenBank/DDBJ whole genome shotgun (WGS) entry which is preliminary data.</text>
</comment>
<feature type="compositionally biased region" description="Basic and acidic residues" evidence="1">
    <location>
        <begin position="1"/>
        <end position="16"/>
    </location>
</feature>
<sequence>MLEKGLRVPCHRENRKPSSAASVTPHGTPGYTQKISLDCDERHHLPQTQVTIILIA</sequence>
<name>A0A8J4XGE2_CLAMG</name>
<reference evidence="2" key="1">
    <citation type="submission" date="2020-07" db="EMBL/GenBank/DDBJ databases">
        <title>Clarias magur genome sequencing, assembly and annotation.</title>
        <authorList>
            <person name="Kushwaha B."/>
            <person name="Kumar R."/>
            <person name="Das P."/>
            <person name="Joshi C.G."/>
            <person name="Kumar D."/>
            <person name="Nagpure N.S."/>
            <person name="Pandey M."/>
            <person name="Agarwal S."/>
            <person name="Srivastava S."/>
            <person name="Singh M."/>
            <person name="Sahoo L."/>
            <person name="Jayasankar P."/>
            <person name="Meher P.K."/>
            <person name="Koringa P.G."/>
            <person name="Iquebal M.A."/>
            <person name="Das S.P."/>
            <person name="Bit A."/>
            <person name="Patnaik S."/>
            <person name="Patel N."/>
            <person name="Shah T.M."/>
            <person name="Hinsu A."/>
            <person name="Jena J.K."/>
        </authorList>
    </citation>
    <scope>NUCLEOTIDE SEQUENCE</scope>
    <source>
        <strain evidence="2">CIFAMagur01</strain>
        <tissue evidence="2">Testis</tissue>
    </source>
</reference>
<evidence type="ECO:0000313" key="2">
    <source>
        <dbReference type="EMBL" id="KAF5908520.1"/>
    </source>
</evidence>
<proteinExistence type="predicted"/>
<dbReference type="EMBL" id="QNUK01000013">
    <property type="protein sequence ID" value="KAF5908520.1"/>
    <property type="molecule type" value="Genomic_DNA"/>
</dbReference>
<keyword evidence="3" id="KW-1185">Reference proteome</keyword>
<gene>
    <name evidence="2" type="ORF">DAT39_001805</name>
</gene>
<evidence type="ECO:0000256" key="1">
    <source>
        <dbReference type="SAM" id="MobiDB-lite"/>
    </source>
</evidence>
<feature type="region of interest" description="Disordered" evidence="1">
    <location>
        <begin position="1"/>
        <end position="34"/>
    </location>
</feature>
<dbReference type="AlphaFoldDB" id="A0A8J4XGE2"/>
<evidence type="ECO:0000313" key="3">
    <source>
        <dbReference type="Proteomes" id="UP000727407"/>
    </source>
</evidence>
<organism evidence="2 3">
    <name type="scientific">Clarias magur</name>
    <name type="common">Asian catfish</name>
    <name type="synonym">Macropteronotus magur</name>
    <dbReference type="NCBI Taxonomy" id="1594786"/>
    <lineage>
        <taxon>Eukaryota</taxon>
        <taxon>Metazoa</taxon>
        <taxon>Chordata</taxon>
        <taxon>Craniata</taxon>
        <taxon>Vertebrata</taxon>
        <taxon>Euteleostomi</taxon>
        <taxon>Actinopterygii</taxon>
        <taxon>Neopterygii</taxon>
        <taxon>Teleostei</taxon>
        <taxon>Ostariophysi</taxon>
        <taxon>Siluriformes</taxon>
        <taxon>Clariidae</taxon>
        <taxon>Clarias</taxon>
    </lineage>
</organism>
<protein>
    <submittedName>
        <fullName evidence="2">Uncharacterized protein</fullName>
    </submittedName>
</protein>
<dbReference type="Proteomes" id="UP000727407">
    <property type="component" value="Unassembled WGS sequence"/>
</dbReference>